<keyword evidence="3 7" id="KW-0540">Nuclease</keyword>
<dbReference type="EMBL" id="JAVRHL010000002">
    <property type="protein sequence ID" value="MDT0682293.1"/>
    <property type="molecule type" value="Genomic_DNA"/>
</dbReference>
<dbReference type="InterPro" id="IPR020568">
    <property type="entry name" value="Ribosomal_Su5_D2-typ_SF"/>
</dbReference>
<evidence type="ECO:0000313" key="10">
    <source>
        <dbReference type="Proteomes" id="UP001265259"/>
    </source>
</evidence>
<evidence type="ECO:0000256" key="1">
    <source>
        <dbReference type="ARBA" id="ARBA00002663"/>
    </source>
</evidence>
<evidence type="ECO:0000256" key="7">
    <source>
        <dbReference type="HAMAP-Rule" id="MF_00227"/>
    </source>
</evidence>
<dbReference type="Pfam" id="PF00825">
    <property type="entry name" value="Ribonuclease_P"/>
    <property type="match status" value="1"/>
</dbReference>
<dbReference type="RefSeq" id="WP_311690053.1">
    <property type="nucleotide sequence ID" value="NZ_JAVRHL010000002.1"/>
</dbReference>
<evidence type="ECO:0000256" key="8">
    <source>
        <dbReference type="NCBIfam" id="TIGR00188"/>
    </source>
</evidence>
<dbReference type="Proteomes" id="UP001265259">
    <property type="component" value="Unassembled WGS sequence"/>
</dbReference>
<keyword evidence="5 7" id="KW-0378">Hydrolase</keyword>
<accession>A0ABU3DF00</accession>
<evidence type="ECO:0000256" key="5">
    <source>
        <dbReference type="ARBA" id="ARBA00022801"/>
    </source>
</evidence>
<dbReference type="InterPro" id="IPR000100">
    <property type="entry name" value="RNase_P"/>
</dbReference>
<evidence type="ECO:0000256" key="2">
    <source>
        <dbReference type="ARBA" id="ARBA00022694"/>
    </source>
</evidence>
<evidence type="ECO:0000256" key="4">
    <source>
        <dbReference type="ARBA" id="ARBA00022759"/>
    </source>
</evidence>
<comment type="catalytic activity">
    <reaction evidence="7">
        <text>Endonucleolytic cleavage of RNA, removing 5'-extranucleotides from tRNA precursor.</text>
        <dbReference type="EC" id="3.1.26.5"/>
    </reaction>
</comment>
<gene>
    <name evidence="7 9" type="primary">rnpA</name>
    <name evidence="9" type="ORF">RM543_06325</name>
</gene>
<comment type="subunit">
    <text evidence="7">Consists of a catalytic RNA component (M1 or rnpB) and a protein subunit.</text>
</comment>
<keyword evidence="6 7" id="KW-0694">RNA-binding</keyword>
<evidence type="ECO:0000256" key="6">
    <source>
        <dbReference type="ARBA" id="ARBA00022884"/>
    </source>
</evidence>
<evidence type="ECO:0000256" key="3">
    <source>
        <dbReference type="ARBA" id="ARBA00022722"/>
    </source>
</evidence>
<sequence>MATLTKRADFIAASRARRSGTPAFMLQARQRRAGEADPDLIRVGFTCSKKVGNAVARNRAKRRLREIARLVLPCEGQPGWDYVLVGRKDATAGRPWDLLLGDLSAALTHIHGTARAQQSAEPAL</sequence>
<keyword evidence="2 7" id="KW-0819">tRNA processing</keyword>
<dbReference type="Gene3D" id="3.30.230.10">
    <property type="match status" value="1"/>
</dbReference>
<dbReference type="HAMAP" id="MF_00227">
    <property type="entry name" value="RNase_P"/>
    <property type="match status" value="1"/>
</dbReference>
<reference evidence="9 10" key="1">
    <citation type="submission" date="2023-09" db="EMBL/GenBank/DDBJ databases">
        <authorList>
            <person name="Rey-Velasco X."/>
        </authorList>
    </citation>
    <scope>NUCLEOTIDE SEQUENCE [LARGE SCALE GENOMIC DNA]</scope>
    <source>
        <strain evidence="9 10">F158</strain>
    </source>
</reference>
<dbReference type="GO" id="GO:0004526">
    <property type="term" value="F:ribonuclease P activity"/>
    <property type="evidence" value="ECO:0007669"/>
    <property type="project" value="UniProtKB-EC"/>
</dbReference>
<dbReference type="PANTHER" id="PTHR33992:SF1">
    <property type="entry name" value="RIBONUCLEASE P PROTEIN COMPONENT"/>
    <property type="match status" value="1"/>
</dbReference>
<evidence type="ECO:0000313" key="9">
    <source>
        <dbReference type="EMBL" id="MDT0682293.1"/>
    </source>
</evidence>
<dbReference type="PROSITE" id="PS00648">
    <property type="entry name" value="RIBONUCLEASE_P"/>
    <property type="match status" value="1"/>
</dbReference>
<proteinExistence type="inferred from homology"/>
<name>A0ABU3DF00_9RHOB</name>
<keyword evidence="10" id="KW-1185">Reference proteome</keyword>
<dbReference type="PANTHER" id="PTHR33992">
    <property type="entry name" value="RIBONUCLEASE P PROTEIN COMPONENT"/>
    <property type="match status" value="1"/>
</dbReference>
<comment type="similarity">
    <text evidence="7">Belongs to the RnpA family.</text>
</comment>
<dbReference type="InterPro" id="IPR014721">
    <property type="entry name" value="Ribsml_uS5_D2-typ_fold_subgr"/>
</dbReference>
<dbReference type="SUPFAM" id="SSF54211">
    <property type="entry name" value="Ribosomal protein S5 domain 2-like"/>
    <property type="match status" value="1"/>
</dbReference>
<protein>
    <recommendedName>
        <fullName evidence="7 8">Ribonuclease P protein component</fullName>
        <shortName evidence="7">RNase P protein</shortName>
        <shortName evidence="7">RNaseP protein</shortName>
        <ecNumber evidence="7 8">3.1.26.5</ecNumber>
    </recommendedName>
    <alternativeName>
        <fullName evidence="7">Protein C5</fullName>
    </alternativeName>
</protein>
<comment type="function">
    <text evidence="1 7">RNaseP catalyzes the removal of the 5'-leader sequence from pre-tRNA to produce the mature 5'-terminus. It can also cleave other RNA substrates such as 4.5S RNA. The protein component plays an auxiliary but essential role in vivo by binding to the 5'-leader sequence and broadening the substrate specificity of the ribozyme.</text>
</comment>
<comment type="caution">
    <text evidence="9">The sequence shown here is derived from an EMBL/GenBank/DDBJ whole genome shotgun (WGS) entry which is preliminary data.</text>
</comment>
<organism evidence="9 10">
    <name type="scientific">Tropicimonas omnivorans</name>
    <dbReference type="NCBI Taxonomy" id="3075590"/>
    <lineage>
        <taxon>Bacteria</taxon>
        <taxon>Pseudomonadati</taxon>
        <taxon>Pseudomonadota</taxon>
        <taxon>Alphaproteobacteria</taxon>
        <taxon>Rhodobacterales</taxon>
        <taxon>Roseobacteraceae</taxon>
        <taxon>Tropicimonas</taxon>
    </lineage>
</organism>
<dbReference type="NCBIfam" id="TIGR00188">
    <property type="entry name" value="rnpA"/>
    <property type="match status" value="1"/>
</dbReference>
<dbReference type="InterPro" id="IPR020539">
    <property type="entry name" value="RNase_P_CS"/>
</dbReference>
<keyword evidence="4 7" id="KW-0255">Endonuclease</keyword>
<dbReference type="EC" id="3.1.26.5" evidence="7 8"/>